<sequence>MSIALEHICDLVVELSPPHEMGEALAGTRRIIPIVGGTATGARINGRILNVGADWQTVQAGGVAQLDARYAIETDDGAVIEVVSQGIRHASPEVAARIVAGEVVPPSEYYMRTAIRLDSGHPDYAWVARSIYVADGGKVGNTVRLAVYRVG</sequence>
<gene>
    <name evidence="2" type="ORF">AQZ52_09620</name>
</gene>
<name>A0A117UVY7_9SPHN</name>
<dbReference type="RefSeq" id="WP_067908972.1">
    <property type="nucleotide sequence ID" value="NZ_KQ954244.1"/>
</dbReference>
<dbReference type="Gene3D" id="2.40.160.20">
    <property type="match status" value="1"/>
</dbReference>
<dbReference type="OrthoDB" id="5294829at2"/>
<keyword evidence="3" id="KW-1185">Reference proteome</keyword>
<evidence type="ECO:0000256" key="1">
    <source>
        <dbReference type="HAMAP-Rule" id="MF_00775"/>
    </source>
</evidence>
<organism evidence="2 3">
    <name type="scientific">Novosphingobium fuchskuhlense</name>
    <dbReference type="NCBI Taxonomy" id="1117702"/>
    <lineage>
        <taxon>Bacteria</taxon>
        <taxon>Pseudomonadati</taxon>
        <taxon>Pseudomonadota</taxon>
        <taxon>Alphaproteobacteria</taxon>
        <taxon>Sphingomonadales</taxon>
        <taxon>Sphingomonadaceae</taxon>
        <taxon>Novosphingobium</taxon>
    </lineage>
</organism>
<dbReference type="InterPro" id="IPR020915">
    <property type="entry name" value="UPF0311"/>
</dbReference>
<proteinExistence type="inferred from homology"/>
<dbReference type="STRING" id="1117702.AQZ52_09620"/>
<evidence type="ECO:0000313" key="2">
    <source>
        <dbReference type="EMBL" id="KUR71830.1"/>
    </source>
</evidence>
<protein>
    <recommendedName>
        <fullName evidence="1">UPF0311 protein AQZ52_09620</fullName>
    </recommendedName>
</protein>
<dbReference type="PANTHER" id="PTHR37315">
    <property type="entry name" value="UPF0311 PROTEIN BLR7842"/>
    <property type="match status" value="1"/>
</dbReference>
<comment type="caution">
    <text evidence="2">The sequence shown here is derived from an EMBL/GenBank/DDBJ whole genome shotgun (WGS) entry which is preliminary data.</text>
</comment>
<reference evidence="2 3" key="1">
    <citation type="submission" date="2015-10" db="EMBL/GenBank/DDBJ databases">
        <title>Draft genome sequence of Novosphingobium fuchskuhlense DSM 25065 isolated from a surface water sample of the southwest basin of Lake Grosse Fuchskuhle.</title>
        <authorList>
            <person name="Ruckert C."/>
            <person name="Winkler A."/>
            <person name="Glaeser J."/>
            <person name="Grossart H.-P."/>
            <person name="Kalinowski J."/>
            <person name="Glaeser S."/>
        </authorList>
    </citation>
    <scope>NUCLEOTIDE SEQUENCE [LARGE SCALE GENOMIC DNA]</scope>
    <source>
        <strain evidence="2 3">FNE08-7</strain>
    </source>
</reference>
<dbReference type="Pfam" id="PF11578">
    <property type="entry name" value="DUF3237"/>
    <property type="match status" value="1"/>
</dbReference>
<accession>A0A117UVY7</accession>
<dbReference type="AlphaFoldDB" id="A0A117UVY7"/>
<evidence type="ECO:0000313" key="3">
    <source>
        <dbReference type="Proteomes" id="UP000058012"/>
    </source>
</evidence>
<dbReference type="HAMAP" id="MF_00775">
    <property type="entry name" value="UPF0311"/>
    <property type="match status" value="1"/>
</dbReference>
<dbReference type="Proteomes" id="UP000058012">
    <property type="component" value="Unassembled WGS sequence"/>
</dbReference>
<comment type="similarity">
    <text evidence="1">Belongs to the UPF0311 family.</text>
</comment>
<dbReference type="PANTHER" id="PTHR37315:SF1">
    <property type="entry name" value="UPF0311 PROTEIN BLR7842"/>
    <property type="match status" value="1"/>
</dbReference>
<dbReference type="EMBL" id="LLZS01000006">
    <property type="protein sequence ID" value="KUR71830.1"/>
    <property type="molecule type" value="Genomic_DNA"/>
</dbReference>